<feature type="transmembrane region" description="Helical" evidence="1">
    <location>
        <begin position="176"/>
        <end position="194"/>
    </location>
</feature>
<evidence type="ECO:0000313" key="4">
    <source>
        <dbReference type="Proteomes" id="UP001153404"/>
    </source>
</evidence>
<reference evidence="3" key="1">
    <citation type="submission" date="2022-10" db="EMBL/GenBank/DDBJ databases">
        <title>Comparative genomic analysis of Cohnella hashimotonis sp. nov., isolated from the International Space Station.</title>
        <authorList>
            <person name="Simpson A."/>
            <person name="Venkateswaran K."/>
        </authorList>
    </citation>
    <scope>NUCLEOTIDE SEQUENCE</scope>
    <source>
        <strain evidence="3">DSM 28161</strain>
    </source>
</reference>
<keyword evidence="1" id="KW-0472">Membrane</keyword>
<feature type="domain" description="YcxB-like C-terminal" evidence="2">
    <location>
        <begin position="98"/>
        <end position="159"/>
    </location>
</feature>
<organism evidence="3 4">
    <name type="scientific">Cohnella rhizosphaerae</name>
    <dbReference type="NCBI Taxonomy" id="1457232"/>
    <lineage>
        <taxon>Bacteria</taxon>
        <taxon>Bacillati</taxon>
        <taxon>Bacillota</taxon>
        <taxon>Bacilli</taxon>
        <taxon>Bacillales</taxon>
        <taxon>Paenibacillaceae</taxon>
        <taxon>Cohnella</taxon>
    </lineage>
</organism>
<dbReference type="EMBL" id="JAPDIA010000007">
    <property type="protein sequence ID" value="MDG0811933.1"/>
    <property type="molecule type" value="Genomic_DNA"/>
</dbReference>
<feature type="transmembrane region" description="Helical" evidence="1">
    <location>
        <begin position="61"/>
        <end position="79"/>
    </location>
</feature>
<proteinExistence type="predicted"/>
<dbReference type="Pfam" id="PF14317">
    <property type="entry name" value="YcxB"/>
    <property type="match status" value="1"/>
</dbReference>
<comment type="caution">
    <text evidence="3">The sequence shown here is derived from an EMBL/GenBank/DDBJ whole genome shotgun (WGS) entry which is preliminary data.</text>
</comment>
<dbReference type="AlphaFoldDB" id="A0A9X4QV08"/>
<gene>
    <name evidence="3" type="ORF">OMP40_23090</name>
</gene>
<accession>A0A9X4QV08</accession>
<sequence length="195" mass="21836">MEKIVRAAFDTTEKDLVALNTRHFYGSPGFVFFILVCGANFIYMALSVLKEGGGAADHFHFVQWLLLFFGLFIPASAYLRAVQAIKRRFAAEHREYEFDASGFRYRAPTAQGQVAWADVRRFAIDRRMIVLYVGQKGVSLIPARSLSGREDLAQLKNWIRQSVPSQIVRRAARNRALFYAGIAAAVIIAAALAFA</sequence>
<feature type="transmembrane region" description="Helical" evidence="1">
    <location>
        <begin position="30"/>
        <end position="49"/>
    </location>
</feature>
<dbReference type="InterPro" id="IPR025588">
    <property type="entry name" value="YcxB-like_C"/>
</dbReference>
<keyword evidence="1" id="KW-0812">Transmembrane</keyword>
<dbReference type="RefSeq" id="WP_277534842.1">
    <property type="nucleotide sequence ID" value="NZ_JAPDIA010000007.1"/>
</dbReference>
<name>A0A9X4QV08_9BACL</name>
<evidence type="ECO:0000259" key="2">
    <source>
        <dbReference type="Pfam" id="PF14317"/>
    </source>
</evidence>
<evidence type="ECO:0000313" key="3">
    <source>
        <dbReference type="EMBL" id="MDG0811933.1"/>
    </source>
</evidence>
<keyword evidence="4" id="KW-1185">Reference proteome</keyword>
<protein>
    <submittedName>
        <fullName evidence="3">YcxB family protein</fullName>
    </submittedName>
</protein>
<keyword evidence="1" id="KW-1133">Transmembrane helix</keyword>
<evidence type="ECO:0000256" key="1">
    <source>
        <dbReference type="SAM" id="Phobius"/>
    </source>
</evidence>
<dbReference type="Proteomes" id="UP001153404">
    <property type="component" value="Unassembled WGS sequence"/>
</dbReference>